<evidence type="ECO:0000259" key="12">
    <source>
        <dbReference type="PROSITE" id="PS50166"/>
    </source>
</evidence>
<keyword evidence="5" id="KW-0963">Cytoplasm</keyword>
<proteinExistence type="inferred from homology"/>
<dbReference type="GO" id="GO:0005737">
    <property type="term" value="C:cytoplasm"/>
    <property type="evidence" value="ECO:0007669"/>
    <property type="project" value="UniProtKB-SubCell"/>
</dbReference>
<dbReference type="InterPro" id="IPR016024">
    <property type="entry name" value="ARM-type_fold"/>
</dbReference>
<dbReference type="SMART" id="SM00913">
    <property type="entry name" value="IBN_N"/>
    <property type="match status" value="1"/>
</dbReference>
<comment type="similarity">
    <text evidence="3">Belongs to the importin beta family. Importin beta-1 subfamily.</text>
</comment>
<dbReference type="InParanoid" id="A0A067MN22"/>
<dbReference type="InterPro" id="IPR000225">
    <property type="entry name" value="Armadillo"/>
</dbReference>
<evidence type="ECO:0000256" key="8">
    <source>
        <dbReference type="ARBA" id="ARBA00023242"/>
    </source>
</evidence>
<dbReference type="InterPro" id="IPR001494">
    <property type="entry name" value="Importin-beta_N"/>
</dbReference>
<evidence type="ECO:0000256" key="4">
    <source>
        <dbReference type="ARBA" id="ARBA00022448"/>
    </source>
</evidence>
<dbReference type="STRING" id="930990.A0A067MN22"/>
<dbReference type="InterPro" id="IPR058584">
    <property type="entry name" value="IMB1_TNPO1-like_TPR"/>
</dbReference>
<dbReference type="Gene3D" id="1.25.10.10">
    <property type="entry name" value="Leucine-rich Repeat Variant"/>
    <property type="match status" value="1"/>
</dbReference>
<evidence type="ECO:0000256" key="11">
    <source>
        <dbReference type="PROSITE-ProRule" id="PRU00103"/>
    </source>
</evidence>
<evidence type="ECO:0000256" key="5">
    <source>
        <dbReference type="ARBA" id="ARBA00022490"/>
    </source>
</evidence>
<dbReference type="GO" id="GO:0031267">
    <property type="term" value="F:small GTPase binding"/>
    <property type="evidence" value="ECO:0007669"/>
    <property type="project" value="InterPro"/>
</dbReference>
<accession>A0A067MN22</accession>
<gene>
    <name evidence="13" type="ORF">BOTBODRAFT_53590</name>
</gene>
<feature type="repeat" description="HEAT" evidence="11">
    <location>
        <begin position="409"/>
        <end position="446"/>
    </location>
</feature>
<dbReference type="SMART" id="SM00185">
    <property type="entry name" value="ARM"/>
    <property type="match status" value="3"/>
</dbReference>
<dbReference type="Pfam" id="PF03810">
    <property type="entry name" value="IBN_N"/>
    <property type="match status" value="1"/>
</dbReference>
<protein>
    <recommendedName>
        <fullName evidence="9">Importin-95</fullName>
    </recommendedName>
    <alternativeName>
        <fullName evidence="10">Karyopherin-95</fullName>
    </alternativeName>
</protein>
<evidence type="ECO:0000256" key="3">
    <source>
        <dbReference type="ARBA" id="ARBA00010907"/>
    </source>
</evidence>
<dbReference type="PROSITE" id="PS50077">
    <property type="entry name" value="HEAT_REPEAT"/>
    <property type="match status" value="1"/>
</dbReference>
<dbReference type="FunCoup" id="A0A067MN22">
    <property type="interactions" value="985"/>
</dbReference>
<dbReference type="SUPFAM" id="SSF48371">
    <property type="entry name" value="ARM repeat"/>
    <property type="match status" value="1"/>
</dbReference>
<keyword evidence="7" id="KW-0653">Protein transport</keyword>
<dbReference type="OrthoDB" id="10263328at2759"/>
<dbReference type="GO" id="GO:0005635">
    <property type="term" value="C:nuclear envelope"/>
    <property type="evidence" value="ECO:0007669"/>
    <property type="project" value="UniProtKB-SubCell"/>
</dbReference>
<reference evidence="14" key="1">
    <citation type="journal article" date="2014" name="Proc. Natl. Acad. Sci. U.S.A.">
        <title>Extensive sampling of basidiomycete genomes demonstrates inadequacy of the white-rot/brown-rot paradigm for wood decay fungi.</title>
        <authorList>
            <person name="Riley R."/>
            <person name="Salamov A.A."/>
            <person name="Brown D.W."/>
            <person name="Nagy L.G."/>
            <person name="Floudas D."/>
            <person name="Held B.W."/>
            <person name="Levasseur A."/>
            <person name="Lombard V."/>
            <person name="Morin E."/>
            <person name="Otillar R."/>
            <person name="Lindquist E.A."/>
            <person name="Sun H."/>
            <person name="LaButti K.M."/>
            <person name="Schmutz J."/>
            <person name="Jabbour D."/>
            <person name="Luo H."/>
            <person name="Baker S.E."/>
            <person name="Pisabarro A.G."/>
            <person name="Walton J.D."/>
            <person name="Blanchette R.A."/>
            <person name="Henrissat B."/>
            <person name="Martin F."/>
            <person name="Cullen D."/>
            <person name="Hibbett D.S."/>
            <person name="Grigoriev I.V."/>
        </authorList>
    </citation>
    <scope>NUCLEOTIDE SEQUENCE [LARGE SCALE GENOMIC DNA]</scope>
    <source>
        <strain evidence="14">FD-172 SS1</strain>
    </source>
</reference>
<dbReference type="InterPro" id="IPR021133">
    <property type="entry name" value="HEAT_type_2"/>
</dbReference>
<feature type="domain" description="Importin N-terminal" evidence="12">
    <location>
        <begin position="21"/>
        <end position="101"/>
    </location>
</feature>
<dbReference type="Pfam" id="PF25574">
    <property type="entry name" value="TPR_IMB1"/>
    <property type="match status" value="1"/>
</dbReference>
<sequence length="870" mass="95714">MNASELLTNSLSPDATTRQAATEQLESAARENYAGYVMTLAQELANEQSPIHVRNAASVALKNSLSARDATRQQGYSQRWLALPDDLKMQIKQHTLMTLGSPNSKAGVFAAQVVAAIATVELPVGQWEDLIQTLLGLVNNQENSGLRIATLSTIGFICESIKPEVLSARSNEILTAVVQGARKEEQNPEVNLAAMNALYNSLEFVRENFEREGERNYLMQVICEATQNASVPVQVASFECLVRIMGLYYDKMGFYMERALFGLTVLGMKHTDDHVVLQAIEFWSTVCEEEMQLAIEAADAYDYGELPERESKDFAKVALPEILPVILQLLTRQEEDADEDEWNVSMAAGTCLTLLAQAVNDVIVQSVIPFIEAHIKAQDWHQREAAVMAFGSILDGPDAQVLQPLIHQALPILIPMMTDENVLVKDTTAWTLGRICDILASTLKLDVHLHPLVTALVTGLQDSPRIVANCSWALKNLADNLGSDEDPIQPTNPLSLYYEGILQGLMRVTEQPDNESNHRTSAYEAISTFISHAAGDSLSTISQVVLAILGRQEQLLAMHNQILGVDDRTNWNELQGNFCSILISVIRKLGREIKPLADRIMTDLLQLVRCAGKQTTVLEDAFLVAGTMASALEQDFQPYLPAFLEFLYPALKATEDVQLCTVTIGVVGDVCRALGEGCAQYCNGFMGALFENLQNMAVGRNVKIAILPCLGDIALAIGGSFEAYMDGTMSVLRQAGEINPDPIDFELVDYVQQLREGIIEAYVGIVSGMKTGQKGQLLLPYVPSILDLLHRTLADEDRSEAVLKLGVGLIGDLAETFPNGELRDLLLSEWIVTALKAKHRWTSPDTKKVLKWAKEMVRRATQGPPFGMQQ</sequence>
<comment type="subcellular location">
    <subcellularLocation>
        <location evidence="2">Cytoplasm</location>
    </subcellularLocation>
    <subcellularLocation>
        <location evidence="1">Nucleus envelope</location>
    </subcellularLocation>
</comment>
<name>A0A067MN22_BOTB1</name>
<dbReference type="Pfam" id="PF13513">
    <property type="entry name" value="HEAT_EZ"/>
    <property type="match status" value="1"/>
</dbReference>
<organism evidence="13 14">
    <name type="scientific">Botryobasidium botryosum (strain FD-172 SS1)</name>
    <dbReference type="NCBI Taxonomy" id="930990"/>
    <lineage>
        <taxon>Eukaryota</taxon>
        <taxon>Fungi</taxon>
        <taxon>Dikarya</taxon>
        <taxon>Basidiomycota</taxon>
        <taxon>Agaricomycotina</taxon>
        <taxon>Agaricomycetes</taxon>
        <taxon>Cantharellales</taxon>
        <taxon>Botryobasidiaceae</taxon>
        <taxon>Botryobasidium</taxon>
    </lineage>
</organism>
<evidence type="ECO:0000256" key="1">
    <source>
        <dbReference type="ARBA" id="ARBA00004259"/>
    </source>
</evidence>
<dbReference type="FunFam" id="1.25.10.10:FF:000027">
    <property type="entry name" value="Importin subunit beta-1"/>
    <property type="match status" value="1"/>
</dbReference>
<evidence type="ECO:0000256" key="9">
    <source>
        <dbReference type="ARBA" id="ARBA00079884"/>
    </source>
</evidence>
<keyword evidence="4" id="KW-0813">Transport</keyword>
<evidence type="ECO:0000256" key="10">
    <source>
        <dbReference type="ARBA" id="ARBA00083566"/>
    </source>
</evidence>
<evidence type="ECO:0000256" key="7">
    <source>
        <dbReference type="ARBA" id="ARBA00022927"/>
    </source>
</evidence>
<dbReference type="GO" id="GO:0006606">
    <property type="term" value="P:protein import into nucleus"/>
    <property type="evidence" value="ECO:0007669"/>
    <property type="project" value="InterPro"/>
</dbReference>
<keyword evidence="14" id="KW-1185">Reference proteome</keyword>
<dbReference type="Proteomes" id="UP000027195">
    <property type="component" value="Unassembled WGS sequence"/>
</dbReference>
<dbReference type="PROSITE" id="PS50166">
    <property type="entry name" value="IMPORTIN_B_NT"/>
    <property type="match status" value="1"/>
</dbReference>
<dbReference type="PANTHER" id="PTHR10527">
    <property type="entry name" value="IMPORTIN BETA"/>
    <property type="match status" value="1"/>
</dbReference>
<evidence type="ECO:0000256" key="2">
    <source>
        <dbReference type="ARBA" id="ARBA00004496"/>
    </source>
</evidence>
<dbReference type="InterPro" id="IPR011989">
    <property type="entry name" value="ARM-like"/>
</dbReference>
<keyword evidence="8" id="KW-0539">Nucleus</keyword>
<keyword evidence="6" id="KW-0677">Repeat</keyword>
<evidence type="ECO:0000313" key="13">
    <source>
        <dbReference type="EMBL" id="KDQ16929.1"/>
    </source>
</evidence>
<dbReference type="HOGENOM" id="CLU_008296_1_0_1"/>
<dbReference type="EMBL" id="KL198025">
    <property type="protein sequence ID" value="KDQ16929.1"/>
    <property type="molecule type" value="Genomic_DNA"/>
</dbReference>
<evidence type="ECO:0000313" key="14">
    <source>
        <dbReference type="Proteomes" id="UP000027195"/>
    </source>
</evidence>
<dbReference type="AlphaFoldDB" id="A0A067MN22"/>
<dbReference type="InterPro" id="IPR040122">
    <property type="entry name" value="Importin_beta"/>
</dbReference>
<evidence type="ECO:0000256" key="6">
    <source>
        <dbReference type="ARBA" id="ARBA00022737"/>
    </source>
</evidence>